<protein>
    <submittedName>
        <fullName evidence="4">Lytic transglycosylase domain-containing protein</fullName>
    </submittedName>
</protein>
<dbReference type="InterPro" id="IPR008258">
    <property type="entry name" value="Transglycosylase_SLT_dom_1"/>
</dbReference>
<comment type="caution">
    <text evidence="4">The sequence shown here is derived from an EMBL/GenBank/DDBJ whole genome shotgun (WGS) entry which is preliminary data.</text>
</comment>
<accession>A0A7C3WH65</accession>
<sequence length="270" mass="29885">MFHPPTFRHLTANTLSPGRASLGPSALPKSPFPFGPARVIFATVLTEALLSRQNRPQAGSGPRQDLPRYRALGGLGHAHLVRLSQRPAFHRLGLQRSAGSASSAVSPHTEIQRLFQGADPRPPRPPSPSVYDGLIREAARRHRVPEELVKAVIKVESNFNPFATSPKGAMGLMQLMPGTARYLEVQRPYDPAENIEGGTRYLRELLDRYQGNVPLALAAYNWGPGNLEKGRHLPAETQNYLQQVRRYLSTNRRDGREPERLASASLTSRI</sequence>
<organism evidence="4">
    <name type="scientific">Desulfobacca acetoxidans</name>
    <dbReference type="NCBI Taxonomy" id="60893"/>
    <lineage>
        <taxon>Bacteria</taxon>
        <taxon>Pseudomonadati</taxon>
        <taxon>Thermodesulfobacteriota</taxon>
        <taxon>Desulfobaccia</taxon>
        <taxon>Desulfobaccales</taxon>
        <taxon>Desulfobaccaceae</taxon>
        <taxon>Desulfobacca</taxon>
    </lineage>
</organism>
<feature type="domain" description="Transglycosylase SLT" evidence="3">
    <location>
        <begin position="134"/>
        <end position="231"/>
    </location>
</feature>
<evidence type="ECO:0000313" key="4">
    <source>
        <dbReference type="EMBL" id="HGB14310.1"/>
    </source>
</evidence>
<dbReference type="InterPro" id="IPR000189">
    <property type="entry name" value="Transglyc_AS"/>
</dbReference>
<dbReference type="PROSITE" id="PS00922">
    <property type="entry name" value="TRANSGLYCOSYLASE"/>
    <property type="match status" value="1"/>
</dbReference>
<feature type="region of interest" description="Disordered" evidence="2">
    <location>
        <begin position="250"/>
        <end position="270"/>
    </location>
</feature>
<dbReference type="Pfam" id="PF01464">
    <property type="entry name" value="SLT"/>
    <property type="match status" value="1"/>
</dbReference>
<dbReference type="GO" id="GO:0000270">
    <property type="term" value="P:peptidoglycan metabolic process"/>
    <property type="evidence" value="ECO:0007669"/>
    <property type="project" value="InterPro"/>
</dbReference>
<dbReference type="GO" id="GO:0016020">
    <property type="term" value="C:membrane"/>
    <property type="evidence" value="ECO:0007669"/>
    <property type="project" value="InterPro"/>
</dbReference>
<dbReference type="InterPro" id="IPR023346">
    <property type="entry name" value="Lysozyme-like_dom_sf"/>
</dbReference>
<gene>
    <name evidence="4" type="ORF">ENV62_03600</name>
</gene>
<proteinExistence type="inferred from homology"/>
<dbReference type="PANTHER" id="PTHR37423:SF2">
    <property type="entry name" value="MEMBRANE-BOUND LYTIC MUREIN TRANSGLYCOSYLASE C"/>
    <property type="match status" value="1"/>
</dbReference>
<name>A0A7C3WH65_9BACT</name>
<comment type="similarity">
    <text evidence="1">Belongs to the transglycosylase Slt family.</text>
</comment>
<dbReference type="GO" id="GO:0008933">
    <property type="term" value="F:peptidoglycan lytic transglycosylase activity"/>
    <property type="evidence" value="ECO:0007669"/>
    <property type="project" value="InterPro"/>
</dbReference>
<feature type="compositionally biased region" description="Basic and acidic residues" evidence="2">
    <location>
        <begin position="251"/>
        <end position="260"/>
    </location>
</feature>
<dbReference type="AlphaFoldDB" id="A0A7C3WH65"/>
<dbReference type="CDD" id="cd00254">
    <property type="entry name" value="LT-like"/>
    <property type="match status" value="1"/>
</dbReference>
<evidence type="ECO:0000256" key="2">
    <source>
        <dbReference type="SAM" id="MobiDB-lite"/>
    </source>
</evidence>
<reference evidence="4" key="1">
    <citation type="journal article" date="2020" name="mSystems">
        <title>Genome- and Community-Level Interaction Insights into Carbon Utilization and Element Cycling Functions of Hydrothermarchaeota in Hydrothermal Sediment.</title>
        <authorList>
            <person name="Zhou Z."/>
            <person name="Liu Y."/>
            <person name="Xu W."/>
            <person name="Pan J."/>
            <person name="Luo Z.H."/>
            <person name="Li M."/>
        </authorList>
    </citation>
    <scope>NUCLEOTIDE SEQUENCE [LARGE SCALE GENOMIC DNA]</scope>
    <source>
        <strain evidence="4">SpSt-776</strain>
    </source>
</reference>
<dbReference type="EMBL" id="DTHB01000027">
    <property type="protein sequence ID" value="HGB14310.1"/>
    <property type="molecule type" value="Genomic_DNA"/>
</dbReference>
<evidence type="ECO:0000256" key="1">
    <source>
        <dbReference type="ARBA" id="ARBA00007734"/>
    </source>
</evidence>
<dbReference type="SUPFAM" id="SSF53955">
    <property type="entry name" value="Lysozyme-like"/>
    <property type="match status" value="1"/>
</dbReference>
<dbReference type="Gene3D" id="1.10.530.10">
    <property type="match status" value="1"/>
</dbReference>
<evidence type="ECO:0000259" key="3">
    <source>
        <dbReference type="Pfam" id="PF01464"/>
    </source>
</evidence>
<dbReference type="PANTHER" id="PTHR37423">
    <property type="entry name" value="SOLUBLE LYTIC MUREIN TRANSGLYCOSYLASE-RELATED"/>
    <property type="match status" value="1"/>
</dbReference>